<dbReference type="OrthoDB" id="2643984at2"/>
<reference evidence="3" key="1">
    <citation type="submission" date="2019-11" db="EMBL/GenBank/DDBJ databases">
        <authorList>
            <person name="Li J."/>
        </authorList>
    </citation>
    <scope>NUCLEOTIDE SEQUENCE</scope>
    <source>
        <strain evidence="3">B6B</strain>
    </source>
</reference>
<dbReference type="InterPro" id="IPR006059">
    <property type="entry name" value="SBP"/>
</dbReference>
<gene>
    <name evidence="3" type="ORF">GH741_11105</name>
</gene>
<dbReference type="EMBL" id="WJNG01000008">
    <property type="protein sequence ID" value="MRH43227.1"/>
    <property type="molecule type" value="Genomic_DNA"/>
</dbReference>
<feature type="signal peptide" evidence="2">
    <location>
        <begin position="1"/>
        <end position="21"/>
    </location>
</feature>
<evidence type="ECO:0000313" key="3">
    <source>
        <dbReference type="EMBL" id="MRH43227.1"/>
    </source>
</evidence>
<protein>
    <submittedName>
        <fullName evidence="3">Extracellular solute-binding protein</fullName>
    </submittedName>
</protein>
<dbReference type="InterPro" id="IPR050490">
    <property type="entry name" value="Bact_solute-bd_prot1"/>
</dbReference>
<dbReference type="PANTHER" id="PTHR43649">
    <property type="entry name" value="ARABINOSE-BINDING PROTEIN-RELATED"/>
    <property type="match status" value="1"/>
</dbReference>
<feature type="chain" id="PRO_5039188938" evidence="2">
    <location>
        <begin position="22"/>
        <end position="450"/>
    </location>
</feature>
<comment type="caution">
    <text evidence="3">The sequence shown here is derived from an EMBL/GenBank/DDBJ whole genome shotgun (WGS) entry which is preliminary data.</text>
</comment>
<sequence>MVKKWSLVWLLVLITAFSLVACSGSDETSSDSDSTSTDDSSSDSSGDEVVTLNFVHWINEDNGKWEPVIEKYEAENPGVKIESMPLVDNMNSLDYFKQLDLLASAGEDMDVIMFSNVNDLVKRIDAGLLSPIDSFMEEEGININEVYNNSYGPVDGKYYGLPMKNVSNLVMLNKAHLDEAGLEIPTDWTWADYREYAEKMTTDEHYGSYFHIWHNFQSSVKLLGNAEGSTVILNEDGTSNADNPLLRESLELRYQLEQEDQSSVPYAEILSQKLDYRQQFFTGEASMIPIASFMITEWGSFSPDFEIAWAPWPKNEPDNEVYTVMGGDLIGIAESSEHKQEAYDFMRWLTTEGISEQGIWVPSWKEAELSSILETLASGTTNPEAIHMESLQHTLEVSNPTKTFAPESYITEVLTEFDAEVEMYLLDEQDIDTTMENIENRAQAVIDANQ</sequence>
<dbReference type="PANTHER" id="PTHR43649:SF12">
    <property type="entry name" value="DIACETYLCHITOBIOSE BINDING PROTEIN DASA"/>
    <property type="match status" value="1"/>
</dbReference>
<dbReference type="RefSeq" id="WP_153736864.1">
    <property type="nucleotide sequence ID" value="NZ_WJNG01000008.1"/>
</dbReference>
<evidence type="ECO:0000256" key="2">
    <source>
        <dbReference type="SAM" id="SignalP"/>
    </source>
</evidence>
<dbReference type="PROSITE" id="PS51257">
    <property type="entry name" value="PROKAR_LIPOPROTEIN"/>
    <property type="match status" value="1"/>
</dbReference>
<proteinExistence type="predicted"/>
<organism evidence="3 4">
    <name type="scientific">Aquibacillus halophilus</name>
    <dbReference type="NCBI Taxonomy" id="930132"/>
    <lineage>
        <taxon>Bacteria</taxon>
        <taxon>Bacillati</taxon>
        <taxon>Bacillota</taxon>
        <taxon>Bacilli</taxon>
        <taxon>Bacillales</taxon>
        <taxon>Bacillaceae</taxon>
        <taxon>Aquibacillus</taxon>
    </lineage>
</organism>
<evidence type="ECO:0000313" key="4">
    <source>
        <dbReference type="Proteomes" id="UP000799092"/>
    </source>
</evidence>
<name>A0A6A8DJS0_9BACI</name>
<dbReference type="Pfam" id="PF01547">
    <property type="entry name" value="SBP_bac_1"/>
    <property type="match status" value="1"/>
</dbReference>
<dbReference type="SUPFAM" id="SSF53850">
    <property type="entry name" value="Periplasmic binding protein-like II"/>
    <property type="match status" value="1"/>
</dbReference>
<dbReference type="Proteomes" id="UP000799092">
    <property type="component" value="Unassembled WGS sequence"/>
</dbReference>
<keyword evidence="2" id="KW-0732">Signal</keyword>
<evidence type="ECO:0000256" key="1">
    <source>
        <dbReference type="SAM" id="MobiDB-lite"/>
    </source>
</evidence>
<accession>A0A6A8DJS0</accession>
<dbReference type="AlphaFoldDB" id="A0A6A8DJS0"/>
<keyword evidence="4" id="KW-1185">Reference proteome</keyword>
<feature type="region of interest" description="Disordered" evidence="1">
    <location>
        <begin position="25"/>
        <end position="47"/>
    </location>
</feature>
<dbReference type="Gene3D" id="3.40.190.10">
    <property type="entry name" value="Periplasmic binding protein-like II"/>
    <property type="match status" value="1"/>
</dbReference>